<keyword evidence="8" id="KW-0418">Kinase</keyword>
<evidence type="ECO:0000313" key="14">
    <source>
        <dbReference type="EMBL" id="QZA77302.1"/>
    </source>
</evidence>
<feature type="domain" description="Histidine kinase" evidence="13">
    <location>
        <begin position="234"/>
        <end position="439"/>
    </location>
</feature>
<dbReference type="CDD" id="cd00082">
    <property type="entry name" value="HisKA"/>
    <property type="match status" value="1"/>
</dbReference>
<dbReference type="Gene3D" id="3.30.565.10">
    <property type="entry name" value="Histidine kinase-like ATPase, C-terminal domain"/>
    <property type="match status" value="1"/>
</dbReference>
<dbReference type="InterPro" id="IPR003594">
    <property type="entry name" value="HATPase_dom"/>
</dbReference>
<dbReference type="EMBL" id="CP081150">
    <property type="protein sequence ID" value="QZA77302.1"/>
    <property type="molecule type" value="Genomic_DNA"/>
</dbReference>
<keyword evidence="10" id="KW-1133">Transmembrane helix</keyword>
<name>A0ABX8Z3Z9_9NEIS</name>
<keyword evidence="11" id="KW-0902">Two-component regulatory system</keyword>
<dbReference type="EC" id="2.7.13.3" evidence="3"/>
<dbReference type="PROSITE" id="PS50109">
    <property type="entry name" value="HIS_KIN"/>
    <property type="match status" value="1"/>
</dbReference>
<keyword evidence="6" id="KW-0812">Transmembrane</keyword>
<dbReference type="PANTHER" id="PTHR45436:SF14">
    <property type="entry name" value="SENSOR PROTEIN QSEC"/>
    <property type="match status" value="1"/>
</dbReference>
<protein>
    <recommendedName>
        <fullName evidence="3">histidine kinase</fullName>
        <ecNumber evidence="3">2.7.13.3</ecNumber>
    </recommendedName>
</protein>
<keyword evidence="7" id="KW-0547">Nucleotide-binding</keyword>
<dbReference type="SMART" id="SM00387">
    <property type="entry name" value="HATPase_c"/>
    <property type="match status" value="1"/>
</dbReference>
<gene>
    <name evidence="14" type="ORF">K4H28_13575</name>
</gene>
<keyword evidence="5" id="KW-0808">Transferase</keyword>
<evidence type="ECO:0000256" key="6">
    <source>
        <dbReference type="ARBA" id="ARBA00022692"/>
    </source>
</evidence>
<keyword evidence="9" id="KW-0067">ATP-binding</keyword>
<sequence length="439" mass="48878">MIKRIQHWLHHSLVSRLTLLVSLATLCAWIVFSVVLLHEARKETAEVLDRQLTAYADMLWQNLGDEDDLKPALYKNRDKHVVLGFSLRDREGGEVISSLATAFPVQPAASRYPYLIQHQGHAWQITVRQDDERQLIVGEPQRNQLKIAHELSEHLGETAMWAFLLLLPLLLLAIRQGLKPLKLVTAELAEREPNNLNPLEIAVPCEITPLRDRLNTLFAQVSNTLARERRFTADAAHELRTPLAGLRVQIELAQNSPRAEIREKALGKALAGVDRTTRLVTQLLALSRLEHGEQLEFEAISLPDLARTALIEADLPIDDGHLIVDQATPMRGQPILLGLLLRNVLDNARHYAGKAASIQIQINGVRLRVTDDGPGVSEADLTRLGERFYRPPGQAQPGVGLGLSIVRRIADLHGAKLQLSNLPEGGFCVEVIFNLDLPS</sequence>
<evidence type="ECO:0000256" key="1">
    <source>
        <dbReference type="ARBA" id="ARBA00000085"/>
    </source>
</evidence>
<dbReference type="RefSeq" id="WP_221005685.1">
    <property type="nucleotide sequence ID" value="NZ_CP081150.1"/>
</dbReference>
<dbReference type="SMART" id="SM00388">
    <property type="entry name" value="HisKA"/>
    <property type="match status" value="1"/>
</dbReference>
<evidence type="ECO:0000256" key="8">
    <source>
        <dbReference type="ARBA" id="ARBA00022777"/>
    </source>
</evidence>
<evidence type="ECO:0000256" key="4">
    <source>
        <dbReference type="ARBA" id="ARBA00022553"/>
    </source>
</evidence>
<evidence type="ECO:0000256" key="5">
    <source>
        <dbReference type="ARBA" id="ARBA00022679"/>
    </source>
</evidence>
<reference evidence="14 15" key="1">
    <citation type="submission" date="2021-08" db="EMBL/GenBank/DDBJ databases">
        <title>complete genome sequencing of Deefgea sp. D25.</title>
        <authorList>
            <person name="Bae J.-W."/>
            <person name="Gim D.-H."/>
        </authorList>
    </citation>
    <scope>NUCLEOTIDE SEQUENCE [LARGE SCALE GENOMIC DNA]</scope>
    <source>
        <strain evidence="14 15">D25</strain>
    </source>
</reference>
<keyword evidence="12" id="KW-0472">Membrane</keyword>
<dbReference type="InterPro" id="IPR004358">
    <property type="entry name" value="Sig_transdc_His_kin-like_C"/>
</dbReference>
<dbReference type="PRINTS" id="PR00344">
    <property type="entry name" value="BCTRLSENSOR"/>
</dbReference>
<dbReference type="Proteomes" id="UP000825679">
    <property type="component" value="Chromosome"/>
</dbReference>
<dbReference type="SUPFAM" id="SSF55874">
    <property type="entry name" value="ATPase domain of HSP90 chaperone/DNA topoisomerase II/histidine kinase"/>
    <property type="match status" value="1"/>
</dbReference>
<proteinExistence type="predicted"/>
<comment type="subcellular location">
    <subcellularLocation>
        <location evidence="2">Membrane</location>
        <topology evidence="2">Multi-pass membrane protein</topology>
    </subcellularLocation>
</comment>
<dbReference type="InterPro" id="IPR050428">
    <property type="entry name" value="TCS_sensor_his_kinase"/>
</dbReference>
<dbReference type="PANTHER" id="PTHR45436">
    <property type="entry name" value="SENSOR HISTIDINE KINASE YKOH"/>
    <property type="match status" value="1"/>
</dbReference>
<dbReference type="Pfam" id="PF00512">
    <property type="entry name" value="HisKA"/>
    <property type="match status" value="1"/>
</dbReference>
<evidence type="ECO:0000259" key="13">
    <source>
        <dbReference type="PROSITE" id="PS50109"/>
    </source>
</evidence>
<dbReference type="SUPFAM" id="SSF47384">
    <property type="entry name" value="Homodimeric domain of signal transducing histidine kinase"/>
    <property type="match status" value="1"/>
</dbReference>
<comment type="catalytic activity">
    <reaction evidence="1">
        <text>ATP + protein L-histidine = ADP + protein N-phospho-L-histidine.</text>
        <dbReference type="EC" id="2.7.13.3"/>
    </reaction>
</comment>
<keyword evidence="15" id="KW-1185">Reference proteome</keyword>
<keyword evidence="4" id="KW-0597">Phosphoprotein</keyword>
<dbReference type="InterPro" id="IPR036890">
    <property type="entry name" value="HATPase_C_sf"/>
</dbReference>
<evidence type="ECO:0000256" key="3">
    <source>
        <dbReference type="ARBA" id="ARBA00012438"/>
    </source>
</evidence>
<evidence type="ECO:0000256" key="9">
    <source>
        <dbReference type="ARBA" id="ARBA00022840"/>
    </source>
</evidence>
<dbReference type="InterPro" id="IPR036097">
    <property type="entry name" value="HisK_dim/P_sf"/>
</dbReference>
<evidence type="ECO:0000256" key="10">
    <source>
        <dbReference type="ARBA" id="ARBA00022989"/>
    </source>
</evidence>
<dbReference type="InterPro" id="IPR005467">
    <property type="entry name" value="His_kinase_dom"/>
</dbReference>
<evidence type="ECO:0000256" key="12">
    <source>
        <dbReference type="ARBA" id="ARBA00023136"/>
    </source>
</evidence>
<accession>A0ABX8Z3Z9</accession>
<organism evidence="14 15">
    <name type="scientific">Deefgea tanakiae</name>
    <dbReference type="NCBI Taxonomy" id="2865840"/>
    <lineage>
        <taxon>Bacteria</taxon>
        <taxon>Pseudomonadati</taxon>
        <taxon>Pseudomonadota</taxon>
        <taxon>Betaproteobacteria</taxon>
        <taxon>Neisseriales</taxon>
        <taxon>Chitinibacteraceae</taxon>
        <taxon>Deefgea</taxon>
    </lineage>
</organism>
<dbReference type="Gene3D" id="1.10.287.130">
    <property type="match status" value="1"/>
</dbReference>
<dbReference type="Pfam" id="PF02518">
    <property type="entry name" value="HATPase_c"/>
    <property type="match status" value="1"/>
</dbReference>
<dbReference type="InterPro" id="IPR003661">
    <property type="entry name" value="HisK_dim/P_dom"/>
</dbReference>
<evidence type="ECO:0000256" key="11">
    <source>
        <dbReference type="ARBA" id="ARBA00023012"/>
    </source>
</evidence>
<evidence type="ECO:0000256" key="2">
    <source>
        <dbReference type="ARBA" id="ARBA00004141"/>
    </source>
</evidence>
<evidence type="ECO:0000256" key="7">
    <source>
        <dbReference type="ARBA" id="ARBA00022741"/>
    </source>
</evidence>
<evidence type="ECO:0000313" key="15">
    <source>
        <dbReference type="Proteomes" id="UP000825679"/>
    </source>
</evidence>